<feature type="domain" description="Alpha-carbonic anhydrase" evidence="11">
    <location>
        <begin position="38"/>
        <end position="260"/>
    </location>
</feature>
<evidence type="ECO:0000256" key="6">
    <source>
        <dbReference type="ARBA" id="ARBA00022723"/>
    </source>
</evidence>
<comment type="catalytic activity">
    <reaction evidence="9 10">
        <text>hydrogencarbonate + H(+) = CO2 + H2O</text>
        <dbReference type="Rhea" id="RHEA:10748"/>
        <dbReference type="ChEBI" id="CHEBI:15377"/>
        <dbReference type="ChEBI" id="CHEBI:15378"/>
        <dbReference type="ChEBI" id="CHEBI:16526"/>
        <dbReference type="ChEBI" id="CHEBI:17544"/>
        <dbReference type="EC" id="4.2.1.1"/>
    </reaction>
</comment>
<evidence type="ECO:0000256" key="4">
    <source>
        <dbReference type="ARBA" id="ARBA00012925"/>
    </source>
</evidence>
<evidence type="ECO:0000256" key="2">
    <source>
        <dbReference type="ARBA" id="ARBA00002904"/>
    </source>
</evidence>
<evidence type="ECO:0000256" key="1">
    <source>
        <dbReference type="ARBA" id="ARBA00001947"/>
    </source>
</evidence>
<dbReference type="AlphaFoldDB" id="A0A074J188"/>
<dbReference type="PROSITE" id="PS51257">
    <property type="entry name" value="PROKAR_LIPOPROTEIN"/>
    <property type="match status" value="1"/>
</dbReference>
<dbReference type="EMBL" id="JJMT01000019">
    <property type="protein sequence ID" value="KEO44503.1"/>
    <property type="molecule type" value="Genomic_DNA"/>
</dbReference>
<dbReference type="CDD" id="cd03124">
    <property type="entry name" value="alpha_CA_prokaryotic_like"/>
    <property type="match status" value="1"/>
</dbReference>
<dbReference type="Pfam" id="PF00194">
    <property type="entry name" value="Carb_anhydrase"/>
    <property type="match status" value="1"/>
</dbReference>
<keyword evidence="6 10" id="KW-0479">Metal-binding</keyword>
<proteinExistence type="inferred from homology"/>
<evidence type="ECO:0000256" key="10">
    <source>
        <dbReference type="RuleBase" id="RU367011"/>
    </source>
</evidence>
<dbReference type="SMART" id="SM01057">
    <property type="entry name" value="Carb_anhydrase"/>
    <property type="match status" value="1"/>
</dbReference>
<protein>
    <recommendedName>
        <fullName evidence="5 10">Carbonic anhydrase</fullName>
        <ecNumber evidence="4 10">4.2.1.1</ecNumber>
    </recommendedName>
</protein>
<comment type="similarity">
    <text evidence="3 10">Belongs to the alpha-carbonic anhydrase family.</text>
</comment>
<evidence type="ECO:0000256" key="3">
    <source>
        <dbReference type="ARBA" id="ARBA00010718"/>
    </source>
</evidence>
<organism evidence="12 13">
    <name type="scientific">Streptococcus salivarius</name>
    <dbReference type="NCBI Taxonomy" id="1304"/>
    <lineage>
        <taxon>Bacteria</taxon>
        <taxon>Bacillati</taxon>
        <taxon>Bacillota</taxon>
        <taxon>Bacilli</taxon>
        <taxon>Lactobacillales</taxon>
        <taxon>Streptococcaceae</taxon>
        <taxon>Streptococcus</taxon>
    </lineage>
</organism>
<dbReference type="PROSITE" id="PS51144">
    <property type="entry name" value="ALPHA_CA_2"/>
    <property type="match status" value="1"/>
</dbReference>
<evidence type="ECO:0000313" key="13">
    <source>
        <dbReference type="Proteomes" id="UP000027855"/>
    </source>
</evidence>
<dbReference type="RefSeq" id="WP_037602496.1">
    <property type="nucleotide sequence ID" value="NZ_JADMQU010000003.1"/>
</dbReference>
<keyword evidence="7 10" id="KW-0862">Zinc</keyword>
<evidence type="ECO:0000256" key="5">
    <source>
        <dbReference type="ARBA" id="ARBA00014628"/>
    </source>
</evidence>
<dbReference type="InterPro" id="IPR023561">
    <property type="entry name" value="Carbonic_anhydrase_a-class"/>
</dbReference>
<gene>
    <name evidence="12" type="ORF">DL07_04265</name>
</gene>
<feature type="chain" id="PRO_5039748392" description="Carbonic anhydrase" evidence="10">
    <location>
        <begin position="23"/>
        <end position="260"/>
    </location>
</feature>
<dbReference type="EC" id="4.2.1.1" evidence="4 10"/>
<dbReference type="InterPro" id="IPR041891">
    <property type="entry name" value="Alpha_CA_prokaryot-like"/>
</dbReference>
<accession>A0A074J188</accession>
<evidence type="ECO:0000259" key="11">
    <source>
        <dbReference type="PROSITE" id="PS51144"/>
    </source>
</evidence>
<comment type="cofactor">
    <cofactor evidence="1 10">
        <name>Zn(2+)</name>
        <dbReference type="ChEBI" id="CHEBI:29105"/>
    </cofactor>
</comment>
<dbReference type="SUPFAM" id="SSF51069">
    <property type="entry name" value="Carbonic anhydrase"/>
    <property type="match status" value="1"/>
</dbReference>
<dbReference type="Proteomes" id="UP000027855">
    <property type="component" value="Unassembled WGS sequence"/>
</dbReference>
<dbReference type="PANTHER" id="PTHR18952:SF265">
    <property type="entry name" value="CARBONIC ANHYDRASE"/>
    <property type="match status" value="1"/>
</dbReference>
<keyword evidence="8 10" id="KW-0456">Lyase</keyword>
<dbReference type="InterPro" id="IPR018338">
    <property type="entry name" value="Carbonic_anhydrase_a-class_CS"/>
</dbReference>
<keyword evidence="10" id="KW-0732">Signal</keyword>
<sequence>MNKKSFKIIGLVSLVASTVLLVACQSDTKNESSKSKDVQWGYTGATGPDHWDDLSKDYELSKNGKEQSPINITGAEDVDLPELNLNNQESEAQVENNGHTIEVSFKNPKNTLTIGDDIYKLQQFHFHAPSENEIDGQTYPLEGHFVYKTDNGKITVISVLYNYGDENQALKQIWDKMPQAANTETELPQAISLDDFYPEDKDYYNFEGSLTTPPCTEGVNWIVFKNQETVSKEQVEKFTQTLGFENNRPIQDTNGRKIKE</sequence>
<name>A0A074J188_STRSL</name>
<evidence type="ECO:0000256" key="9">
    <source>
        <dbReference type="ARBA" id="ARBA00048348"/>
    </source>
</evidence>
<evidence type="ECO:0000256" key="7">
    <source>
        <dbReference type="ARBA" id="ARBA00022833"/>
    </source>
</evidence>
<dbReference type="GO" id="GO:0004089">
    <property type="term" value="F:carbonate dehydratase activity"/>
    <property type="evidence" value="ECO:0007669"/>
    <property type="project" value="UniProtKB-UniRule"/>
</dbReference>
<dbReference type="InterPro" id="IPR001148">
    <property type="entry name" value="CA_dom"/>
</dbReference>
<reference evidence="12 13" key="1">
    <citation type="submission" date="2014-04" db="EMBL/GenBank/DDBJ databases">
        <title>Variable characteristics of bacteriocin-producing Streptococcus salivarius strains isolated from Malaysian subjects.</title>
        <authorList>
            <person name="Philip K."/>
            <person name="Barbour A."/>
        </authorList>
    </citation>
    <scope>NUCLEOTIDE SEQUENCE [LARGE SCALE GENOMIC DNA]</scope>
    <source>
        <strain evidence="12 13">NU10</strain>
    </source>
</reference>
<dbReference type="PANTHER" id="PTHR18952">
    <property type="entry name" value="CARBONIC ANHYDRASE"/>
    <property type="match status" value="1"/>
</dbReference>
<dbReference type="Gene3D" id="3.10.200.10">
    <property type="entry name" value="Alpha carbonic anhydrase"/>
    <property type="match status" value="1"/>
</dbReference>
<feature type="signal peptide" evidence="10">
    <location>
        <begin position="1"/>
        <end position="22"/>
    </location>
</feature>
<dbReference type="InterPro" id="IPR036398">
    <property type="entry name" value="CA_dom_sf"/>
</dbReference>
<comment type="caution">
    <text evidence="12">The sequence shown here is derived from an EMBL/GenBank/DDBJ whole genome shotgun (WGS) entry which is preliminary data.</text>
</comment>
<dbReference type="GO" id="GO:0008270">
    <property type="term" value="F:zinc ion binding"/>
    <property type="evidence" value="ECO:0007669"/>
    <property type="project" value="UniProtKB-UniRule"/>
</dbReference>
<evidence type="ECO:0000256" key="8">
    <source>
        <dbReference type="ARBA" id="ARBA00023239"/>
    </source>
</evidence>
<evidence type="ECO:0000313" key="12">
    <source>
        <dbReference type="EMBL" id="KEO44503.1"/>
    </source>
</evidence>
<dbReference type="PROSITE" id="PS00162">
    <property type="entry name" value="ALPHA_CA_1"/>
    <property type="match status" value="1"/>
</dbReference>
<comment type="function">
    <text evidence="2 10">Reversible hydration of carbon dioxide.</text>
</comment>